<dbReference type="Gene3D" id="2.40.50.100">
    <property type="match status" value="1"/>
</dbReference>
<reference evidence="3 4" key="1">
    <citation type="submission" date="2021-12" db="EMBL/GenBank/DDBJ databases">
        <title>Genome sequencing of bacteria with rrn-lacking chromosome and rrn-plasmid.</title>
        <authorList>
            <person name="Anda M."/>
            <person name="Iwasaki W."/>
        </authorList>
    </citation>
    <scope>NUCLEOTIDE SEQUENCE [LARGE SCALE GENOMIC DNA]</scope>
    <source>
        <strain evidence="3 4">DSM 100852</strain>
        <plasmid evidence="3 4">pFA5</plasmid>
    </source>
</reference>
<protein>
    <submittedName>
        <fullName evidence="3">RND transporter</fullName>
    </submittedName>
</protein>
<feature type="domain" description="Multidrug resistance protein MdtA-like barrel-sandwich hybrid" evidence="2">
    <location>
        <begin position="58"/>
        <end position="184"/>
    </location>
</feature>
<proteinExistence type="inferred from homology"/>
<keyword evidence="4" id="KW-1185">Reference proteome</keyword>
<dbReference type="NCBIfam" id="TIGR01730">
    <property type="entry name" value="RND_mfp"/>
    <property type="match status" value="1"/>
</dbReference>
<dbReference type="PROSITE" id="PS51257">
    <property type="entry name" value="PROKAR_LIPOPROTEIN"/>
    <property type="match status" value="1"/>
</dbReference>
<dbReference type="KEGG" id="fax:FUAX_49280"/>
<dbReference type="Proteomes" id="UP001348817">
    <property type="component" value="Plasmid pFA5"/>
</dbReference>
<dbReference type="AlphaFoldDB" id="A0AAU9CTY1"/>
<dbReference type="GO" id="GO:1990281">
    <property type="term" value="C:efflux pump complex"/>
    <property type="evidence" value="ECO:0007669"/>
    <property type="project" value="TreeGrafter"/>
</dbReference>
<dbReference type="PANTHER" id="PTHR30469:SF15">
    <property type="entry name" value="HLYD FAMILY OF SECRETION PROTEINS"/>
    <property type="match status" value="1"/>
</dbReference>
<geneLocation type="plasmid" evidence="3 4">
    <name>pFA5</name>
</geneLocation>
<evidence type="ECO:0000259" key="2">
    <source>
        <dbReference type="Pfam" id="PF25917"/>
    </source>
</evidence>
<organism evidence="3 4">
    <name type="scientific">Fulvitalea axinellae</name>
    <dbReference type="NCBI Taxonomy" id="1182444"/>
    <lineage>
        <taxon>Bacteria</taxon>
        <taxon>Pseudomonadati</taxon>
        <taxon>Bacteroidota</taxon>
        <taxon>Cytophagia</taxon>
        <taxon>Cytophagales</taxon>
        <taxon>Persicobacteraceae</taxon>
        <taxon>Fulvitalea</taxon>
    </lineage>
</organism>
<dbReference type="RefSeq" id="WP_338395822.1">
    <property type="nucleotide sequence ID" value="NZ_AP025319.1"/>
</dbReference>
<dbReference type="InterPro" id="IPR006143">
    <property type="entry name" value="RND_pump_MFP"/>
</dbReference>
<comment type="similarity">
    <text evidence="1">Belongs to the membrane fusion protein (MFP) (TC 8.A.1) family.</text>
</comment>
<evidence type="ECO:0000313" key="3">
    <source>
        <dbReference type="EMBL" id="BDD12496.1"/>
    </source>
</evidence>
<dbReference type="InterPro" id="IPR058625">
    <property type="entry name" value="MdtA-like_BSH"/>
</dbReference>
<dbReference type="PANTHER" id="PTHR30469">
    <property type="entry name" value="MULTIDRUG RESISTANCE PROTEIN MDTA"/>
    <property type="match status" value="1"/>
</dbReference>
<dbReference type="Gene3D" id="1.10.287.470">
    <property type="entry name" value="Helix hairpin bin"/>
    <property type="match status" value="1"/>
</dbReference>
<sequence length="354" mass="38777">MRHFTRLLILACAAVAYSCQSTEKTSQADEKWVKAEQISTGNARETLKINGEVKERKSVTLSFRVAGPLAELSAEKGDFVKKGQTIARIDPRDYQIQVKQTKAQYEQAKGEYERYKQLYAKGKLPENTYQKIKSGFEIAEAAYQHSQNQLRDTRLLAPFSGYVSARSVNNHETVGAGMPVVAIIDVSAMEIVAKVPSTKISVIENGAKAKADIASLGLKGVALDMVSIGQKTEMDDLYEVKFSFESQPDSKLKTGMLANVKIELPATQGGFVTLPIESIYREAGKDYIWSIRNGKLAKTPVALGSLKNGGRVSLDGRSLRNGEWVVTAGVNSLREGQQVKVLKKESKTNIGGLL</sequence>
<dbReference type="EMBL" id="AP025319">
    <property type="protein sequence ID" value="BDD12496.1"/>
    <property type="molecule type" value="Genomic_DNA"/>
</dbReference>
<keyword evidence="3" id="KW-0614">Plasmid</keyword>
<evidence type="ECO:0000256" key="1">
    <source>
        <dbReference type="ARBA" id="ARBA00009477"/>
    </source>
</evidence>
<evidence type="ECO:0000313" key="4">
    <source>
        <dbReference type="Proteomes" id="UP001348817"/>
    </source>
</evidence>
<dbReference type="SUPFAM" id="SSF111369">
    <property type="entry name" value="HlyD-like secretion proteins"/>
    <property type="match status" value="1"/>
</dbReference>
<accession>A0AAU9CTY1</accession>
<dbReference type="Gene3D" id="2.40.420.20">
    <property type="match status" value="1"/>
</dbReference>
<gene>
    <name evidence="3" type="ORF">FUAX_49280</name>
</gene>
<name>A0AAU9CTY1_9BACT</name>
<dbReference type="Pfam" id="PF25917">
    <property type="entry name" value="BSH_RND"/>
    <property type="match status" value="1"/>
</dbReference>
<dbReference type="GO" id="GO:0015562">
    <property type="term" value="F:efflux transmembrane transporter activity"/>
    <property type="evidence" value="ECO:0007669"/>
    <property type="project" value="TreeGrafter"/>
</dbReference>